<keyword evidence="1" id="KW-0812">Transmembrane</keyword>
<gene>
    <name evidence="2" type="ORF">HF086_002626</name>
</gene>
<evidence type="ECO:0000313" key="3">
    <source>
        <dbReference type="Proteomes" id="UP000814243"/>
    </source>
</evidence>
<feature type="transmembrane region" description="Helical" evidence="1">
    <location>
        <begin position="131"/>
        <end position="155"/>
    </location>
</feature>
<protein>
    <submittedName>
        <fullName evidence="2">Uncharacterized protein</fullName>
    </submittedName>
</protein>
<dbReference type="Proteomes" id="UP000814243">
    <property type="component" value="Unassembled WGS sequence"/>
</dbReference>
<proteinExistence type="predicted"/>
<evidence type="ECO:0000256" key="1">
    <source>
        <dbReference type="SAM" id="Phobius"/>
    </source>
</evidence>
<feature type="transmembrane region" description="Helical" evidence="1">
    <location>
        <begin position="79"/>
        <end position="99"/>
    </location>
</feature>
<sequence length="188" mass="20704">MDEPPEELSRTPNKERIPILSLRLVSVILLVAVLTMHVRSVRVFRWEQSVTGGVLVTYCLAMTGLAMCAGADIYDGKALQAYLCSTGSALLLVNASAIWHRWRHSGELTHAVAELLLALGLPLRRHIMIKVFLSAAAAICLMLDLALLPIMSFINKGSEKYVLSCFSGLPFPISQPVYVLWSRNPLSD</sequence>
<comment type="caution">
    <text evidence="2">The sequence shown here is derived from an EMBL/GenBank/DDBJ whole genome shotgun (WGS) entry which is preliminary data.</text>
</comment>
<keyword evidence="1" id="KW-1133">Transmembrane helix</keyword>
<accession>A0A922SCA8</accession>
<reference evidence="2" key="1">
    <citation type="journal article" date="2021" name="G3 (Bethesda)">
        <title>Genome and transcriptome analysis of the beet armyworm Spodoptera exigua reveals targets for pest control. .</title>
        <authorList>
            <person name="Simon S."/>
            <person name="Breeschoten T."/>
            <person name="Jansen H.J."/>
            <person name="Dirks R.P."/>
            <person name="Schranz M.E."/>
            <person name="Ros V.I.D."/>
        </authorList>
    </citation>
    <scope>NUCLEOTIDE SEQUENCE</scope>
    <source>
        <strain evidence="2">TB_SE_WUR_2020</strain>
    </source>
</reference>
<organism evidence="2 3">
    <name type="scientific">Spodoptera exigua</name>
    <name type="common">Beet armyworm</name>
    <name type="synonym">Noctua fulgens</name>
    <dbReference type="NCBI Taxonomy" id="7107"/>
    <lineage>
        <taxon>Eukaryota</taxon>
        <taxon>Metazoa</taxon>
        <taxon>Ecdysozoa</taxon>
        <taxon>Arthropoda</taxon>
        <taxon>Hexapoda</taxon>
        <taxon>Insecta</taxon>
        <taxon>Pterygota</taxon>
        <taxon>Neoptera</taxon>
        <taxon>Endopterygota</taxon>
        <taxon>Lepidoptera</taxon>
        <taxon>Glossata</taxon>
        <taxon>Ditrysia</taxon>
        <taxon>Noctuoidea</taxon>
        <taxon>Noctuidae</taxon>
        <taxon>Amphipyrinae</taxon>
        <taxon>Spodoptera</taxon>
    </lineage>
</organism>
<dbReference type="EMBL" id="JACEFF010000728">
    <property type="protein sequence ID" value="KAH9632119.1"/>
    <property type="molecule type" value="Genomic_DNA"/>
</dbReference>
<feature type="transmembrane region" description="Helical" evidence="1">
    <location>
        <begin position="50"/>
        <end position="73"/>
    </location>
</feature>
<evidence type="ECO:0000313" key="2">
    <source>
        <dbReference type="EMBL" id="KAH9632119.1"/>
    </source>
</evidence>
<name>A0A922SCA8_SPOEX</name>
<feature type="transmembrane region" description="Helical" evidence="1">
    <location>
        <begin position="20"/>
        <end position="38"/>
    </location>
</feature>
<dbReference type="AlphaFoldDB" id="A0A922SCA8"/>
<keyword evidence="1" id="KW-0472">Membrane</keyword>